<dbReference type="PANTHER" id="PTHR46142">
    <property type="match status" value="1"/>
</dbReference>
<protein>
    <submittedName>
        <fullName evidence="1">Uncharacterized protein</fullName>
    </submittedName>
</protein>
<accession>A0AAV2CIG8</accession>
<organism evidence="1 2">
    <name type="scientific">Linum trigynum</name>
    <dbReference type="NCBI Taxonomy" id="586398"/>
    <lineage>
        <taxon>Eukaryota</taxon>
        <taxon>Viridiplantae</taxon>
        <taxon>Streptophyta</taxon>
        <taxon>Embryophyta</taxon>
        <taxon>Tracheophyta</taxon>
        <taxon>Spermatophyta</taxon>
        <taxon>Magnoliopsida</taxon>
        <taxon>eudicotyledons</taxon>
        <taxon>Gunneridae</taxon>
        <taxon>Pentapetalae</taxon>
        <taxon>rosids</taxon>
        <taxon>fabids</taxon>
        <taxon>Malpighiales</taxon>
        <taxon>Linaceae</taxon>
        <taxon>Linum</taxon>
    </lineage>
</organism>
<dbReference type="EMBL" id="OZ034813">
    <property type="protein sequence ID" value="CAL1355731.1"/>
    <property type="molecule type" value="Genomic_DNA"/>
</dbReference>
<reference evidence="1 2" key="1">
    <citation type="submission" date="2024-04" db="EMBL/GenBank/DDBJ databases">
        <authorList>
            <person name="Fracassetti M."/>
        </authorList>
    </citation>
    <scope>NUCLEOTIDE SEQUENCE [LARGE SCALE GENOMIC DNA]</scope>
</reference>
<evidence type="ECO:0000313" key="2">
    <source>
        <dbReference type="Proteomes" id="UP001497516"/>
    </source>
</evidence>
<dbReference type="Proteomes" id="UP001497516">
    <property type="component" value="Chromosome 1"/>
</dbReference>
<gene>
    <name evidence="1" type="ORF">LTRI10_LOCUS3474</name>
</gene>
<name>A0AAV2CIG8_9ROSI</name>
<keyword evidence="2" id="KW-1185">Reference proteome</keyword>
<proteinExistence type="predicted"/>
<dbReference type="AlphaFoldDB" id="A0AAV2CIG8"/>
<evidence type="ECO:0000313" key="1">
    <source>
        <dbReference type="EMBL" id="CAL1355731.1"/>
    </source>
</evidence>
<dbReference type="PANTHER" id="PTHR46142:SF14">
    <property type="entry name" value="METHYLMALONYL-COA EPIMERASE, MITOCHONDRIAL-LIKE"/>
    <property type="match status" value="1"/>
</dbReference>
<sequence>MGMGMNNSLSSKIPRFLPTRSCFFPIRHPGSFDGAWLFGYGIGIHLLQSEDPESMPKISEINPKDNHISFQCESMAMMEKKLNGGEEGAVDGDSLY</sequence>